<sequence length="78" mass="9143">MLPYGLVLLVFAQLYFVRFEDRAFAWVHARSAMNRAATKKPAGRWERRKCLVRVEGLCALRTVRFYREQAVPASMRLP</sequence>
<protein>
    <submittedName>
        <fullName evidence="1">Uncharacterized protein</fullName>
    </submittedName>
</protein>
<evidence type="ECO:0000313" key="1">
    <source>
        <dbReference type="EMBL" id="SIT39837.1"/>
    </source>
</evidence>
<dbReference type="AlphaFoldDB" id="A0A1N7RXI8"/>
<accession>A0A1N7RXI8</accession>
<dbReference type="EMBL" id="CYGY02000023">
    <property type="protein sequence ID" value="SIT39837.1"/>
    <property type="molecule type" value="Genomic_DNA"/>
</dbReference>
<organism evidence="1 2">
    <name type="scientific">Paraburkholderia piptadeniae</name>
    <dbReference type="NCBI Taxonomy" id="1701573"/>
    <lineage>
        <taxon>Bacteria</taxon>
        <taxon>Pseudomonadati</taxon>
        <taxon>Pseudomonadota</taxon>
        <taxon>Betaproteobacteria</taxon>
        <taxon>Burkholderiales</taxon>
        <taxon>Burkholderiaceae</taxon>
        <taxon>Paraburkholderia</taxon>
    </lineage>
</organism>
<evidence type="ECO:0000313" key="2">
    <source>
        <dbReference type="Proteomes" id="UP000195569"/>
    </source>
</evidence>
<proteinExistence type="predicted"/>
<reference evidence="1" key="1">
    <citation type="submission" date="2016-12" db="EMBL/GenBank/DDBJ databases">
        <authorList>
            <person name="Moulin L."/>
        </authorList>
    </citation>
    <scope>NUCLEOTIDE SEQUENCE [LARGE SCALE GENOMIC DNA]</scope>
    <source>
        <strain evidence="1">STM 7183</strain>
    </source>
</reference>
<comment type="caution">
    <text evidence="1">The sequence shown here is derived from an EMBL/GenBank/DDBJ whole genome shotgun (WGS) entry which is preliminary data.</text>
</comment>
<dbReference type="Proteomes" id="UP000195569">
    <property type="component" value="Unassembled WGS sequence"/>
</dbReference>
<name>A0A1N7RXI8_9BURK</name>
<gene>
    <name evidence="1" type="ORF">BN2476_230246</name>
</gene>
<keyword evidence="2" id="KW-1185">Reference proteome</keyword>